<comment type="caution">
    <text evidence="1">The sequence shown here is derived from an EMBL/GenBank/DDBJ whole genome shotgun (WGS) entry which is preliminary data.</text>
</comment>
<dbReference type="RefSeq" id="WP_346063588.1">
    <property type="nucleotide sequence ID" value="NZ_BAAADR010000018.1"/>
</dbReference>
<dbReference type="Proteomes" id="UP001596411">
    <property type="component" value="Unassembled WGS sequence"/>
</dbReference>
<name>A0ABW2EZA3_9GAMM</name>
<evidence type="ECO:0000313" key="1">
    <source>
        <dbReference type="EMBL" id="MFC7090118.1"/>
    </source>
</evidence>
<dbReference type="EMBL" id="JBHSZP010000018">
    <property type="protein sequence ID" value="MFC7090118.1"/>
    <property type="molecule type" value="Genomic_DNA"/>
</dbReference>
<keyword evidence="2" id="KW-1185">Reference proteome</keyword>
<evidence type="ECO:0000313" key="2">
    <source>
        <dbReference type="Proteomes" id="UP001596411"/>
    </source>
</evidence>
<protein>
    <submittedName>
        <fullName evidence="1">Baseplate hub protein</fullName>
    </submittedName>
</protein>
<proteinExistence type="predicted"/>
<dbReference type="Pfam" id="PF22759">
    <property type="entry name" value="E217_GP41"/>
    <property type="match status" value="1"/>
</dbReference>
<sequence>MSPILDRVYHLSVGDNSETLELDGFVGDPARVQFRIDRGYGSYDSHALITVFGLGRQSRQKIYERYDRVRFTAGYRDSWGQLFSGTIYNVSIGRDGPETFVTLFCRASGVNWDNAQVVKTFGAGTNMLEVVTEVAESFGLPVEFVGDFSDLPTLASSMPVQQSANTFLATEAKNFGFTWTIDGGRLTIFRDGAKRETMHSTSALTGMVGTPIITQWGIEVTTRLMNQVQILDQIEVRNETGQLNFANPNAIHRADTIGAGIYRISGLTHDGDLYGDNWSTTLQGLNPRTTTTR</sequence>
<dbReference type="SUPFAM" id="SSF69279">
    <property type="entry name" value="Phage tail proteins"/>
    <property type="match status" value="1"/>
</dbReference>
<dbReference type="InterPro" id="IPR054496">
    <property type="entry name" value="E217_GP41"/>
</dbReference>
<organism evidence="1 2">
    <name type="scientific">Halomonas salifodinae</name>
    <dbReference type="NCBI Taxonomy" id="438745"/>
    <lineage>
        <taxon>Bacteria</taxon>
        <taxon>Pseudomonadati</taxon>
        <taxon>Pseudomonadota</taxon>
        <taxon>Gammaproteobacteria</taxon>
        <taxon>Oceanospirillales</taxon>
        <taxon>Halomonadaceae</taxon>
        <taxon>Halomonas</taxon>
    </lineage>
</organism>
<accession>A0ABW2EZA3</accession>
<reference evidence="2" key="1">
    <citation type="journal article" date="2019" name="Int. J. Syst. Evol. Microbiol.">
        <title>The Global Catalogue of Microorganisms (GCM) 10K type strain sequencing project: providing services to taxonomists for standard genome sequencing and annotation.</title>
        <authorList>
            <consortium name="The Broad Institute Genomics Platform"/>
            <consortium name="The Broad Institute Genome Sequencing Center for Infectious Disease"/>
            <person name="Wu L."/>
            <person name="Ma J."/>
        </authorList>
    </citation>
    <scope>NUCLEOTIDE SEQUENCE [LARGE SCALE GENOMIC DNA]</scope>
    <source>
        <strain evidence="2">CGMCC 1.13666</strain>
    </source>
</reference>
<gene>
    <name evidence="1" type="ORF">ACFQH5_11235</name>
</gene>